<dbReference type="PANTHER" id="PTHR47941">
    <property type="entry name" value="PENTATRICOPEPTIDE REPEAT-CONTAINING PROTEIN 3, MITOCHONDRIAL"/>
    <property type="match status" value="1"/>
</dbReference>
<evidence type="ECO:0000256" key="1">
    <source>
        <dbReference type="ARBA" id="ARBA00007626"/>
    </source>
</evidence>
<dbReference type="OrthoDB" id="185373at2759"/>
<dbReference type="Gene3D" id="1.25.40.10">
    <property type="entry name" value="Tetratricopeptide repeat domain"/>
    <property type="match status" value="1"/>
</dbReference>
<evidence type="ECO:0000256" key="3">
    <source>
        <dbReference type="PROSITE-ProRule" id="PRU00708"/>
    </source>
</evidence>
<evidence type="ECO:0000256" key="2">
    <source>
        <dbReference type="ARBA" id="ARBA00022737"/>
    </source>
</evidence>
<keyword evidence="5" id="KW-1185">Reference proteome</keyword>
<name>A0A7J7N1B6_9MAGN</name>
<evidence type="ECO:0008006" key="6">
    <source>
        <dbReference type="Google" id="ProtNLM"/>
    </source>
</evidence>
<dbReference type="Proteomes" id="UP000541444">
    <property type="component" value="Unassembled WGS sequence"/>
</dbReference>
<dbReference type="InterPro" id="IPR011990">
    <property type="entry name" value="TPR-like_helical_dom_sf"/>
</dbReference>
<comment type="caution">
    <text evidence="4">The sequence shown here is derived from an EMBL/GenBank/DDBJ whole genome shotgun (WGS) entry which is preliminary data.</text>
</comment>
<keyword evidence="2" id="KW-0677">Repeat</keyword>
<dbReference type="AlphaFoldDB" id="A0A7J7N1B6"/>
<comment type="similarity">
    <text evidence="1">Belongs to the PPR family. P subfamily.</text>
</comment>
<evidence type="ECO:0000313" key="4">
    <source>
        <dbReference type="EMBL" id="KAF6160802.1"/>
    </source>
</evidence>
<sequence>MCKSNNLDGAKKLFDSLPSKNLKRDTMIFTIMLSGLLTVGLLQESEDLFARMLDKGPTPNEITYNIMFRGLLQNKKIDKAVQLRNEMVKRDFSLDANSISIIVDLHASDGPDWNI</sequence>
<dbReference type="Pfam" id="PF13041">
    <property type="entry name" value="PPR_2"/>
    <property type="match status" value="1"/>
</dbReference>
<gene>
    <name evidence="4" type="ORF">GIB67_036003</name>
</gene>
<organism evidence="4 5">
    <name type="scientific">Kingdonia uniflora</name>
    <dbReference type="NCBI Taxonomy" id="39325"/>
    <lineage>
        <taxon>Eukaryota</taxon>
        <taxon>Viridiplantae</taxon>
        <taxon>Streptophyta</taxon>
        <taxon>Embryophyta</taxon>
        <taxon>Tracheophyta</taxon>
        <taxon>Spermatophyta</taxon>
        <taxon>Magnoliopsida</taxon>
        <taxon>Ranunculales</taxon>
        <taxon>Circaeasteraceae</taxon>
        <taxon>Kingdonia</taxon>
    </lineage>
</organism>
<dbReference type="Pfam" id="PF01535">
    <property type="entry name" value="PPR"/>
    <property type="match status" value="1"/>
</dbReference>
<accession>A0A7J7N1B6</accession>
<feature type="repeat" description="PPR" evidence="3">
    <location>
        <begin position="25"/>
        <end position="59"/>
    </location>
</feature>
<evidence type="ECO:0000313" key="5">
    <source>
        <dbReference type="Proteomes" id="UP000541444"/>
    </source>
</evidence>
<feature type="repeat" description="PPR" evidence="3">
    <location>
        <begin position="60"/>
        <end position="94"/>
    </location>
</feature>
<protein>
    <recommendedName>
        <fullName evidence="6">Pentatricopeptide repeat-containing protein</fullName>
    </recommendedName>
</protein>
<dbReference type="InterPro" id="IPR002885">
    <property type="entry name" value="PPR_rpt"/>
</dbReference>
<dbReference type="NCBIfam" id="TIGR00756">
    <property type="entry name" value="PPR"/>
    <property type="match status" value="2"/>
</dbReference>
<proteinExistence type="inferred from homology"/>
<reference evidence="4 5" key="1">
    <citation type="journal article" date="2020" name="IScience">
        <title>Genome Sequencing of the Endangered Kingdonia uniflora (Circaeasteraceae, Ranunculales) Reveals Potential Mechanisms of Evolutionary Specialization.</title>
        <authorList>
            <person name="Sun Y."/>
            <person name="Deng T."/>
            <person name="Zhang A."/>
            <person name="Moore M.J."/>
            <person name="Landis J.B."/>
            <person name="Lin N."/>
            <person name="Zhang H."/>
            <person name="Zhang X."/>
            <person name="Huang J."/>
            <person name="Zhang X."/>
            <person name="Sun H."/>
            <person name="Wang H."/>
        </authorList>
    </citation>
    <scope>NUCLEOTIDE SEQUENCE [LARGE SCALE GENOMIC DNA]</scope>
    <source>
        <strain evidence="4">TB1705</strain>
        <tissue evidence="4">Leaf</tissue>
    </source>
</reference>
<dbReference type="PROSITE" id="PS51375">
    <property type="entry name" value="PPR"/>
    <property type="match status" value="2"/>
</dbReference>
<dbReference type="EMBL" id="JACGCM010001155">
    <property type="protein sequence ID" value="KAF6160802.1"/>
    <property type="molecule type" value="Genomic_DNA"/>
</dbReference>